<dbReference type="PANTHER" id="PTHR30055:SF234">
    <property type="entry name" value="HTH-TYPE TRANSCRIPTIONAL REGULATOR BETI"/>
    <property type="match status" value="1"/>
</dbReference>
<organism evidence="6 7">
    <name type="scientific">Streptomyces hesseae</name>
    <dbReference type="NCBI Taxonomy" id="3075519"/>
    <lineage>
        <taxon>Bacteria</taxon>
        <taxon>Bacillati</taxon>
        <taxon>Actinomycetota</taxon>
        <taxon>Actinomycetes</taxon>
        <taxon>Kitasatosporales</taxon>
        <taxon>Streptomycetaceae</taxon>
        <taxon>Streptomyces</taxon>
    </lineage>
</organism>
<keyword evidence="2 4" id="KW-0238">DNA-binding</keyword>
<dbReference type="InterPro" id="IPR023772">
    <property type="entry name" value="DNA-bd_HTH_TetR-type_CS"/>
</dbReference>
<gene>
    <name evidence="6" type="ORF">RM609_27545</name>
</gene>
<dbReference type="PROSITE" id="PS50977">
    <property type="entry name" value="HTH_TETR_2"/>
    <property type="match status" value="1"/>
</dbReference>
<feature type="domain" description="HTH tetR-type" evidence="5">
    <location>
        <begin position="8"/>
        <end position="68"/>
    </location>
</feature>
<dbReference type="NCBIfam" id="NF041196">
    <property type="entry name" value="ScbR_bind_reg"/>
    <property type="match status" value="1"/>
</dbReference>
<dbReference type="InterPro" id="IPR050109">
    <property type="entry name" value="HTH-type_TetR-like_transc_reg"/>
</dbReference>
<evidence type="ECO:0000256" key="2">
    <source>
        <dbReference type="ARBA" id="ARBA00023125"/>
    </source>
</evidence>
<protein>
    <submittedName>
        <fullName evidence="6">ScbR family autoregulator-binding transcription factor</fullName>
    </submittedName>
</protein>
<feature type="DNA-binding region" description="H-T-H motif" evidence="4">
    <location>
        <begin position="31"/>
        <end position="50"/>
    </location>
</feature>
<evidence type="ECO:0000256" key="4">
    <source>
        <dbReference type="PROSITE-ProRule" id="PRU00335"/>
    </source>
</evidence>
<dbReference type="InterPro" id="IPR009057">
    <property type="entry name" value="Homeodomain-like_sf"/>
</dbReference>
<dbReference type="PROSITE" id="PS01081">
    <property type="entry name" value="HTH_TETR_1"/>
    <property type="match status" value="1"/>
</dbReference>
<dbReference type="PRINTS" id="PR00455">
    <property type="entry name" value="HTHTETR"/>
</dbReference>
<evidence type="ECO:0000313" key="7">
    <source>
        <dbReference type="Proteomes" id="UP001180531"/>
    </source>
</evidence>
<comment type="caution">
    <text evidence="6">The sequence shown here is derived from an EMBL/GenBank/DDBJ whole genome shotgun (WGS) entry which is preliminary data.</text>
</comment>
<dbReference type="SUPFAM" id="SSF46689">
    <property type="entry name" value="Homeodomain-like"/>
    <property type="match status" value="1"/>
</dbReference>
<dbReference type="InterPro" id="IPR036271">
    <property type="entry name" value="Tet_transcr_reg_TetR-rel_C_sf"/>
</dbReference>
<dbReference type="InterPro" id="IPR001647">
    <property type="entry name" value="HTH_TetR"/>
</dbReference>
<dbReference type="Proteomes" id="UP001180531">
    <property type="component" value="Unassembled WGS sequence"/>
</dbReference>
<keyword evidence="7" id="KW-1185">Reference proteome</keyword>
<dbReference type="InterPro" id="IPR047923">
    <property type="entry name" value="ArpA-like"/>
</dbReference>
<dbReference type="Pfam" id="PF00440">
    <property type="entry name" value="TetR_N"/>
    <property type="match status" value="1"/>
</dbReference>
<reference evidence="6" key="1">
    <citation type="submission" date="2024-05" db="EMBL/GenBank/DDBJ databases">
        <title>30 novel species of actinomycetes from the DSMZ collection.</title>
        <authorList>
            <person name="Nouioui I."/>
        </authorList>
    </citation>
    <scope>NUCLEOTIDE SEQUENCE</scope>
    <source>
        <strain evidence="6">DSM 40473</strain>
    </source>
</reference>
<evidence type="ECO:0000259" key="5">
    <source>
        <dbReference type="PROSITE" id="PS50977"/>
    </source>
</evidence>
<name>A0ABU2SUY7_9ACTN</name>
<dbReference type="SUPFAM" id="SSF48498">
    <property type="entry name" value="Tetracyclin repressor-like, C-terminal domain"/>
    <property type="match status" value="1"/>
</dbReference>
<dbReference type="RefSeq" id="WP_311614279.1">
    <property type="nucleotide sequence ID" value="NZ_JAVRFI010000023.1"/>
</dbReference>
<dbReference type="PANTHER" id="PTHR30055">
    <property type="entry name" value="HTH-TYPE TRANSCRIPTIONAL REGULATOR RUTR"/>
    <property type="match status" value="1"/>
</dbReference>
<evidence type="ECO:0000313" key="6">
    <source>
        <dbReference type="EMBL" id="MDT0452816.1"/>
    </source>
</evidence>
<dbReference type="Gene3D" id="1.10.357.10">
    <property type="entry name" value="Tetracycline Repressor, domain 2"/>
    <property type="match status" value="1"/>
</dbReference>
<keyword evidence="3" id="KW-0804">Transcription</keyword>
<keyword evidence="1" id="KW-0805">Transcription regulation</keyword>
<evidence type="ECO:0000256" key="1">
    <source>
        <dbReference type="ARBA" id="ARBA00023015"/>
    </source>
</evidence>
<dbReference type="EMBL" id="JAVRFI010000023">
    <property type="protein sequence ID" value="MDT0452816.1"/>
    <property type="molecule type" value="Genomic_DNA"/>
</dbReference>
<sequence length="223" mass="24648">MAQQERAKRTRQVILEAAGIVFDECGYEAATISQILARAEVTRGALYFHFSSKEDLARGVLDMAVTTDGVLPQQFKLQELADTSLLLAHRMPREPLLRAALRLSVDQRARKLFGTKWPEWITVGAELLTEAKARGELLSHVDPYETSRFLVGAWTGVQLIAEEVPHTRGDALVHEISLMYQMLLPNIAVPAVLARLDVAPDRPLRLFEAVRPDEGGEGDPAGA</sequence>
<accession>A0ABU2SUY7</accession>
<proteinExistence type="predicted"/>
<evidence type="ECO:0000256" key="3">
    <source>
        <dbReference type="ARBA" id="ARBA00023163"/>
    </source>
</evidence>